<dbReference type="GO" id="GO:0016787">
    <property type="term" value="F:hydrolase activity"/>
    <property type="evidence" value="ECO:0007669"/>
    <property type="project" value="UniProtKB-KW"/>
</dbReference>
<organism evidence="1 2">
    <name type="scientific">Denitrobaculum tricleocarpae</name>
    <dbReference type="NCBI Taxonomy" id="2591009"/>
    <lineage>
        <taxon>Bacteria</taxon>
        <taxon>Pseudomonadati</taxon>
        <taxon>Pseudomonadota</taxon>
        <taxon>Alphaproteobacteria</taxon>
        <taxon>Rhodospirillales</taxon>
        <taxon>Rhodospirillaceae</taxon>
        <taxon>Denitrobaculum</taxon>
    </lineage>
</organism>
<protein>
    <submittedName>
        <fullName evidence="1">N-formylglutamate amidohydrolase</fullName>
    </submittedName>
</protein>
<keyword evidence="1" id="KW-0378">Hydrolase</keyword>
<gene>
    <name evidence="1" type="ORF">FKG95_07800</name>
</gene>
<evidence type="ECO:0000313" key="2">
    <source>
        <dbReference type="Proteomes" id="UP000315252"/>
    </source>
</evidence>
<accession>A0A545TY15</accession>
<evidence type="ECO:0000313" key="1">
    <source>
        <dbReference type="EMBL" id="TQV82118.1"/>
    </source>
</evidence>
<comment type="caution">
    <text evidence="1">The sequence shown here is derived from an EMBL/GenBank/DDBJ whole genome shotgun (WGS) entry which is preliminary data.</text>
</comment>
<dbReference type="RefSeq" id="WP_142895748.1">
    <property type="nucleotide sequence ID" value="NZ_ML660053.1"/>
</dbReference>
<keyword evidence="2" id="KW-1185">Reference proteome</keyword>
<dbReference type="Proteomes" id="UP000315252">
    <property type="component" value="Unassembled WGS sequence"/>
</dbReference>
<dbReference type="OrthoDB" id="9802050at2"/>
<dbReference type="InterPro" id="IPR007709">
    <property type="entry name" value="N-FG_amidohydro"/>
</dbReference>
<dbReference type="SUPFAM" id="SSF53187">
    <property type="entry name" value="Zn-dependent exopeptidases"/>
    <property type="match status" value="1"/>
</dbReference>
<proteinExistence type="predicted"/>
<dbReference type="Gene3D" id="3.40.630.40">
    <property type="entry name" value="Zn-dependent exopeptidases"/>
    <property type="match status" value="1"/>
</dbReference>
<dbReference type="AlphaFoldDB" id="A0A545TY15"/>
<reference evidence="1 2" key="1">
    <citation type="submission" date="2019-06" db="EMBL/GenBank/DDBJ databases">
        <title>Whole genome sequence for Rhodospirillaceae sp. R148.</title>
        <authorList>
            <person name="Wang G."/>
        </authorList>
    </citation>
    <scope>NUCLEOTIDE SEQUENCE [LARGE SCALE GENOMIC DNA]</scope>
    <source>
        <strain evidence="1 2">R148</strain>
    </source>
</reference>
<name>A0A545TY15_9PROT</name>
<dbReference type="Pfam" id="PF05013">
    <property type="entry name" value="FGase"/>
    <property type="match status" value="1"/>
</dbReference>
<sequence>MTDQIVLEAPRAEPLPLIFDSPHSGTSYPDDFDHVLDRIVLRRSEDAFIDELYDHVPDQGATLLHALFPRSYIDPNRNLLDIDPAMIAGGWPGEVRPSFKLDNGVGLIWRQVKTFGRIYDRLLTREEVQARIDRCWQPYHSALSDLFERFHAQHGFIYHVDCHSMPEWGDETTEDGAVRRADFVLGDRDGTTCEPEFSALIAETLRAEGYSVVFNDPYKGVELVQRYSNMATDRHSIQVEINRALYMNEDDITRNARFDQLKQSLKKMTQVLADYVTARIS</sequence>
<dbReference type="EMBL" id="VHSH01000002">
    <property type="protein sequence ID" value="TQV82118.1"/>
    <property type="molecule type" value="Genomic_DNA"/>
</dbReference>